<evidence type="ECO:0000259" key="1">
    <source>
        <dbReference type="Pfam" id="PF00535"/>
    </source>
</evidence>
<name>A0ABW5LMH0_9FLAO</name>
<dbReference type="PANTHER" id="PTHR43685">
    <property type="entry name" value="GLYCOSYLTRANSFERASE"/>
    <property type="match status" value="1"/>
</dbReference>
<keyword evidence="3" id="KW-1185">Reference proteome</keyword>
<dbReference type="EMBL" id="JBHULE010000019">
    <property type="protein sequence ID" value="MFD2564607.1"/>
    <property type="molecule type" value="Genomic_DNA"/>
</dbReference>
<evidence type="ECO:0000313" key="3">
    <source>
        <dbReference type="Proteomes" id="UP001597319"/>
    </source>
</evidence>
<dbReference type="Proteomes" id="UP001597319">
    <property type="component" value="Unassembled WGS sequence"/>
</dbReference>
<protein>
    <submittedName>
        <fullName evidence="2">Glycosyltransferase family 2 protein</fullName>
    </submittedName>
</protein>
<dbReference type="InterPro" id="IPR001173">
    <property type="entry name" value="Glyco_trans_2-like"/>
</dbReference>
<reference evidence="3" key="1">
    <citation type="journal article" date="2019" name="Int. J. Syst. Evol. Microbiol.">
        <title>The Global Catalogue of Microorganisms (GCM) 10K type strain sequencing project: providing services to taxonomists for standard genome sequencing and annotation.</title>
        <authorList>
            <consortium name="The Broad Institute Genomics Platform"/>
            <consortium name="The Broad Institute Genome Sequencing Center for Infectious Disease"/>
            <person name="Wu L."/>
            <person name="Ma J."/>
        </authorList>
    </citation>
    <scope>NUCLEOTIDE SEQUENCE [LARGE SCALE GENOMIC DNA]</scope>
    <source>
        <strain evidence="3">KCTC 52274</strain>
    </source>
</reference>
<dbReference type="RefSeq" id="WP_378294430.1">
    <property type="nucleotide sequence ID" value="NZ_JBHULE010000019.1"/>
</dbReference>
<accession>A0ABW5LMH0</accession>
<proteinExistence type="predicted"/>
<organism evidence="2 3">
    <name type="scientific">Aquimarina rubra</name>
    <dbReference type="NCBI Taxonomy" id="1920033"/>
    <lineage>
        <taxon>Bacteria</taxon>
        <taxon>Pseudomonadati</taxon>
        <taxon>Bacteroidota</taxon>
        <taxon>Flavobacteriia</taxon>
        <taxon>Flavobacteriales</taxon>
        <taxon>Flavobacteriaceae</taxon>
        <taxon>Aquimarina</taxon>
    </lineage>
</organism>
<sequence>MPLFSIIIPLYNKEKHIANTIQSALDQIFTDYELIIINDGSTDGSEKIVKRFNDNRIHYFYTENTGVSNTRNLGIEKSNGKLIAFLDADDFWYPNHLEILSRLFKKFPNAGLYSTSYEKRFNQKSVLVASFKNVSATSKSFKILDDFFESSSIDSIASSSVSAVPKNVLISLNGFDPKITHGEDTDLWIRIALKHKVAFATYITAVHNLDASNRSKQVQVAEKKFLNFSKFKKEELTNPSLKKYLDSNRHSIALQYRAAGDFGTAKKYSNNIDYKNLSWKHRFLIRQPRVILIILKKIQITITDFFGIHLSSFK</sequence>
<dbReference type="InterPro" id="IPR029044">
    <property type="entry name" value="Nucleotide-diphossugar_trans"/>
</dbReference>
<dbReference type="InterPro" id="IPR050834">
    <property type="entry name" value="Glycosyltransf_2"/>
</dbReference>
<evidence type="ECO:0000313" key="2">
    <source>
        <dbReference type="EMBL" id="MFD2564607.1"/>
    </source>
</evidence>
<dbReference type="Gene3D" id="3.90.550.10">
    <property type="entry name" value="Spore Coat Polysaccharide Biosynthesis Protein SpsA, Chain A"/>
    <property type="match status" value="1"/>
</dbReference>
<dbReference type="SUPFAM" id="SSF53448">
    <property type="entry name" value="Nucleotide-diphospho-sugar transferases"/>
    <property type="match status" value="1"/>
</dbReference>
<dbReference type="PANTHER" id="PTHR43685:SF11">
    <property type="entry name" value="GLYCOSYLTRANSFERASE TAGX-RELATED"/>
    <property type="match status" value="1"/>
</dbReference>
<dbReference type="CDD" id="cd00761">
    <property type="entry name" value="Glyco_tranf_GTA_type"/>
    <property type="match status" value="1"/>
</dbReference>
<comment type="caution">
    <text evidence="2">The sequence shown here is derived from an EMBL/GenBank/DDBJ whole genome shotgun (WGS) entry which is preliminary data.</text>
</comment>
<dbReference type="Pfam" id="PF00535">
    <property type="entry name" value="Glycos_transf_2"/>
    <property type="match status" value="1"/>
</dbReference>
<feature type="domain" description="Glycosyltransferase 2-like" evidence="1">
    <location>
        <begin position="5"/>
        <end position="117"/>
    </location>
</feature>
<gene>
    <name evidence="2" type="ORF">ACFSR1_18130</name>
</gene>